<dbReference type="EMBL" id="JBEPLZ010000019">
    <property type="protein sequence ID" value="MET3572529.1"/>
    <property type="molecule type" value="Genomic_DNA"/>
</dbReference>
<dbReference type="Proteomes" id="UP001549200">
    <property type="component" value="Unassembled WGS sequence"/>
</dbReference>
<evidence type="ECO:0000256" key="1">
    <source>
        <dbReference type="SAM" id="MobiDB-lite"/>
    </source>
</evidence>
<sequence length="52" mass="5454">MENPLHESELELKIIELYSVSGNLIGHVPETGAFQHASPGSAGPSARPSNSP</sequence>
<gene>
    <name evidence="2" type="ORF">ABID13_004186</name>
</gene>
<feature type="compositionally biased region" description="Low complexity" evidence="1">
    <location>
        <begin position="37"/>
        <end position="52"/>
    </location>
</feature>
<dbReference type="RefSeq" id="WP_166436518.1">
    <property type="nucleotide sequence ID" value="NZ_JADMXC010000002.1"/>
</dbReference>
<organism evidence="2 3">
    <name type="scientific">Enterocloster citroniae</name>
    <dbReference type="NCBI Taxonomy" id="358743"/>
    <lineage>
        <taxon>Bacteria</taxon>
        <taxon>Bacillati</taxon>
        <taxon>Bacillota</taxon>
        <taxon>Clostridia</taxon>
        <taxon>Lachnospirales</taxon>
        <taxon>Lachnospiraceae</taxon>
        <taxon>Enterocloster</taxon>
    </lineage>
</organism>
<proteinExistence type="predicted"/>
<comment type="caution">
    <text evidence="2">The sequence shown here is derived from an EMBL/GenBank/DDBJ whole genome shotgun (WGS) entry which is preliminary data.</text>
</comment>
<evidence type="ECO:0000313" key="2">
    <source>
        <dbReference type="EMBL" id="MET3572529.1"/>
    </source>
</evidence>
<evidence type="ECO:0000313" key="3">
    <source>
        <dbReference type="Proteomes" id="UP001549200"/>
    </source>
</evidence>
<keyword evidence="3" id="KW-1185">Reference proteome</keyword>
<name>A0ABV2G324_9FIRM</name>
<accession>A0ABV2G324</accession>
<reference evidence="2 3" key="1">
    <citation type="submission" date="2024-06" db="EMBL/GenBank/DDBJ databases">
        <title>Genomic Encyclopedia of Type Strains, Phase IV (KMG-IV): sequencing the most valuable type-strain genomes for metagenomic binning, comparative biology and taxonomic classification.</title>
        <authorList>
            <person name="Goeker M."/>
        </authorList>
    </citation>
    <scope>NUCLEOTIDE SEQUENCE [LARGE SCALE GENOMIC DNA]</scope>
    <source>
        <strain evidence="2 3">DSM 19261</strain>
    </source>
</reference>
<protein>
    <submittedName>
        <fullName evidence="2">Uncharacterized protein</fullName>
    </submittedName>
</protein>
<feature type="region of interest" description="Disordered" evidence="1">
    <location>
        <begin position="30"/>
        <end position="52"/>
    </location>
</feature>